<dbReference type="InterPro" id="IPR058923">
    <property type="entry name" value="RCC1-like_dom"/>
</dbReference>
<feature type="domain" description="RCC1-like" evidence="9">
    <location>
        <begin position="1"/>
        <end position="338"/>
    </location>
</feature>
<dbReference type="STRING" id="554065.E1ZR27"/>
<dbReference type="InterPro" id="IPR006076">
    <property type="entry name" value="FAD-dep_OxRdtase"/>
</dbReference>
<feature type="repeat" description="RCC1" evidence="4">
    <location>
        <begin position="10"/>
        <end position="76"/>
    </location>
</feature>
<dbReference type="KEGG" id="cvr:CHLNCDRAFT_59147"/>
<dbReference type="PROSITE" id="PS50012">
    <property type="entry name" value="RCC1_3"/>
    <property type="match status" value="5"/>
</dbReference>
<dbReference type="eggNOG" id="KOG1426">
    <property type="taxonomic scope" value="Eukaryota"/>
</dbReference>
<dbReference type="InterPro" id="IPR003953">
    <property type="entry name" value="FAD-dep_OxRdtase_2_FAD-bd"/>
</dbReference>
<evidence type="ECO:0000256" key="4">
    <source>
        <dbReference type="PROSITE-ProRule" id="PRU00235"/>
    </source>
</evidence>
<feature type="compositionally biased region" description="Low complexity" evidence="5">
    <location>
        <begin position="485"/>
        <end position="503"/>
    </location>
</feature>
<keyword evidence="2" id="KW-0677">Repeat</keyword>
<name>E1ZR27_CHLVA</name>
<dbReference type="InterPro" id="IPR028348">
    <property type="entry name" value="FAD-binding_protein"/>
</dbReference>
<dbReference type="FunCoup" id="E1ZR27">
    <property type="interactions" value="244"/>
</dbReference>
<dbReference type="RefSeq" id="XP_005843760.1">
    <property type="nucleotide sequence ID" value="XM_005843698.1"/>
</dbReference>
<accession>E1ZR27</accession>
<dbReference type="GeneID" id="17351159"/>
<evidence type="ECO:0000256" key="3">
    <source>
        <dbReference type="ARBA" id="ARBA00023002"/>
    </source>
</evidence>
<evidence type="ECO:0000256" key="2">
    <source>
        <dbReference type="ARBA" id="ARBA00022737"/>
    </source>
</evidence>
<dbReference type="AlphaFoldDB" id="E1ZR27"/>
<feature type="repeat" description="RCC1" evidence="4">
    <location>
        <begin position="77"/>
        <end position="133"/>
    </location>
</feature>
<feature type="region of interest" description="Disordered" evidence="5">
    <location>
        <begin position="484"/>
        <end position="512"/>
    </location>
</feature>
<dbReference type="Proteomes" id="UP000008141">
    <property type="component" value="Unassembled WGS sequence"/>
</dbReference>
<evidence type="ECO:0000259" key="7">
    <source>
        <dbReference type="Pfam" id="PF01266"/>
    </source>
</evidence>
<sequence>MHTVALTADHQIFSWGVNDEGALGRETAGELWEKSGQASGKAGDAYVPGKVPLPKEAGKVVQVTAGDSHTCVLTELGAVWAWGTYRDASGVMGFGPHTRIQLTPACVYQPKKAEEQILRIASGADHTAGVTAGGALLTWGNGQQGQLGRVGERLSDRVKMETLLAPHTVPFKRIRGASSRIVDVNCGTYATFATTAGGHIFAFGLNNYGQLALPGQVPVYAPTLVKALEGKGSALVRSGQHHTLVLTQEGTLLSFGRPTYGRLGQKDAEVSADAACPEPKAVDGLEAVKVAGAAAGLAVSGCFSEEGDGWLWGFGTSNQLGKGDDDEDEVVPKKLADTKKFAGQKIIQSRSDAPRRQQLRKPPGQQRQSDSGGGGAGSSSGWCEVESAPAWRVFGVSVPAEEDPGKDDYTTVHFQLLAALARKLRVRGGTSLPAAAVRVVRKSFDARKARDGAPARKTWAYCVDVDAAALKEAGLRRLQERLGSLERQQQQQEQAPLPALGAQQGQGCGGGSGSGAAGEPVVVVGCGPAGLWAALQMAEAGIKVVLLERGQPVEVRGKDIGALFVRRRVNPESNLCYGEGGAGTWSDGKLTTRIGRNSDPVRAVLNTLYRFGAPESVLVSGKPHLGTDRLVRVLKAFREYLISLGCEVRFGCRVEDLVVRSGRVAGVQLADGSTIAASKVVLAPGHSARDLYRMVLRHDVSITPKAFAMGFRIEHPQQLINSLQYGADDSAKVRSDSSVPFCLFWVLALSCCRIGVRVVPAPQKKLGAGAWVQVLRGKGPYPVAEYRLAAEISAAAAAQAAAAAAGAAGGGTSYFTDDWYQPLLAAAAASGGSDLGGRCGSEARGVYSFCMCPGGQIVPTSTSEEELCINGMSFSRRDSKWANSALVVAVQPGDWQHLEAQHGPLAGMALQQQYEREAAARGGGAFVAPAQRVSDFLAGVAPSGQLPPSSYRLGVKPVPLHDFYPPHMTAAFVAALERFDRQIPGFASDQALLHAAETRTSAPLRLDRGADSLQSLSLPGLFPCGEGAGYAGGIVSSAVDGLRVGSKIVEELTGRAGGLDAAAFKVKAGY</sequence>
<dbReference type="SUPFAM" id="SSF51905">
    <property type="entry name" value="FAD/NAD(P)-binding domain"/>
    <property type="match status" value="1"/>
</dbReference>
<dbReference type="InterPro" id="IPR036188">
    <property type="entry name" value="FAD/NAD-bd_sf"/>
</dbReference>
<evidence type="ECO:0000259" key="9">
    <source>
        <dbReference type="Pfam" id="PF25390"/>
    </source>
</evidence>
<organism evidence="11">
    <name type="scientific">Chlorella variabilis</name>
    <name type="common">Green alga</name>
    <dbReference type="NCBI Taxonomy" id="554065"/>
    <lineage>
        <taxon>Eukaryota</taxon>
        <taxon>Viridiplantae</taxon>
        <taxon>Chlorophyta</taxon>
        <taxon>core chlorophytes</taxon>
        <taxon>Trebouxiophyceae</taxon>
        <taxon>Chlorellales</taxon>
        <taxon>Chlorellaceae</taxon>
        <taxon>Chlorella clade</taxon>
        <taxon>Chlorella</taxon>
    </lineage>
</organism>
<dbReference type="InterPro" id="IPR000408">
    <property type="entry name" value="Reg_chr_condens"/>
</dbReference>
<keyword evidence="11" id="KW-1185">Reference proteome</keyword>
<dbReference type="EMBL" id="GL433861">
    <property type="protein sequence ID" value="EFN51658.1"/>
    <property type="molecule type" value="Genomic_DNA"/>
</dbReference>
<evidence type="ECO:0000259" key="8">
    <source>
        <dbReference type="Pfam" id="PF21688"/>
    </source>
</evidence>
<dbReference type="Pfam" id="PF01266">
    <property type="entry name" value="DAO"/>
    <property type="match status" value="1"/>
</dbReference>
<dbReference type="InterPro" id="IPR009091">
    <property type="entry name" value="RCC1/BLIP-II"/>
</dbReference>
<dbReference type="GO" id="GO:0016491">
    <property type="term" value="F:oxidoreductase activity"/>
    <property type="evidence" value="ECO:0007669"/>
    <property type="project" value="UniProtKB-KW"/>
</dbReference>
<dbReference type="Pfam" id="PF21688">
    <property type="entry name" value="FAD-depend_C"/>
    <property type="match status" value="1"/>
</dbReference>
<dbReference type="PROSITE" id="PS00626">
    <property type="entry name" value="RCC1_2"/>
    <property type="match status" value="1"/>
</dbReference>
<keyword evidence="1" id="KW-0285">Flavoprotein</keyword>
<proteinExistence type="predicted"/>
<gene>
    <name evidence="10" type="ORF">CHLNCDRAFT_59147</name>
</gene>
<dbReference type="InParanoid" id="E1ZR27"/>
<dbReference type="Pfam" id="PF00890">
    <property type="entry name" value="FAD_binding_2"/>
    <property type="match status" value="1"/>
</dbReference>
<dbReference type="Gene3D" id="2.130.10.30">
    <property type="entry name" value="Regulator of chromosome condensation 1/beta-lactamase-inhibitor protein II"/>
    <property type="match status" value="1"/>
</dbReference>
<evidence type="ECO:0000256" key="1">
    <source>
        <dbReference type="ARBA" id="ARBA00022630"/>
    </source>
</evidence>
<reference evidence="10 11" key="1">
    <citation type="journal article" date="2010" name="Plant Cell">
        <title>The Chlorella variabilis NC64A genome reveals adaptation to photosymbiosis, coevolution with viruses, and cryptic sex.</title>
        <authorList>
            <person name="Blanc G."/>
            <person name="Duncan G."/>
            <person name="Agarkova I."/>
            <person name="Borodovsky M."/>
            <person name="Gurnon J."/>
            <person name="Kuo A."/>
            <person name="Lindquist E."/>
            <person name="Lucas S."/>
            <person name="Pangilinan J."/>
            <person name="Polle J."/>
            <person name="Salamov A."/>
            <person name="Terry A."/>
            <person name="Yamada T."/>
            <person name="Dunigan D.D."/>
            <person name="Grigoriev I.V."/>
            <person name="Claverie J.M."/>
            <person name="Van Etten J.L."/>
        </authorList>
    </citation>
    <scope>NUCLEOTIDE SEQUENCE [LARGE SCALE GENOMIC DNA]</scope>
    <source>
        <strain evidence="10 11">NC64A</strain>
    </source>
</reference>
<dbReference type="PANTHER" id="PTHR42842">
    <property type="entry name" value="FAD/NAD(P)-BINDING OXIDOREDUCTASE"/>
    <property type="match status" value="1"/>
</dbReference>
<feature type="domain" description="FAD-dependent oxidoreductase 2 FAD-binding" evidence="6">
    <location>
        <begin position="521"/>
        <end position="553"/>
    </location>
</feature>
<dbReference type="SUPFAM" id="SSF50985">
    <property type="entry name" value="RCC1/BLIP-II"/>
    <property type="match status" value="1"/>
</dbReference>
<keyword evidence="3" id="KW-0560">Oxidoreductase</keyword>
<feature type="domain" description="FAD-dependent protein C-terminal" evidence="8">
    <location>
        <begin position="842"/>
        <end position="1000"/>
    </location>
</feature>
<dbReference type="OrthoDB" id="2690153at2759"/>
<dbReference type="PRINTS" id="PR00633">
    <property type="entry name" value="RCCNDNSATION"/>
</dbReference>
<evidence type="ECO:0000313" key="10">
    <source>
        <dbReference type="EMBL" id="EFN51658.1"/>
    </source>
</evidence>
<dbReference type="InterPro" id="IPR049516">
    <property type="entry name" value="FAD-depend_C"/>
</dbReference>
<evidence type="ECO:0000313" key="11">
    <source>
        <dbReference type="Proteomes" id="UP000008141"/>
    </source>
</evidence>
<feature type="domain" description="FAD dependent oxidoreductase" evidence="7">
    <location>
        <begin position="632"/>
        <end position="704"/>
    </location>
</feature>
<dbReference type="PANTHER" id="PTHR42842:SF3">
    <property type="entry name" value="FAD_NAD(P)-BINDING OXIDOREDUCTASE FAMILY PROTEIN"/>
    <property type="match status" value="1"/>
</dbReference>
<feature type="repeat" description="RCC1" evidence="4">
    <location>
        <begin position="134"/>
        <end position="197"/>
    </location>
</feature>
<dbReference type="OMA" id="RNSIWAN"/>
<dbReference type="Pfam" id="PF25390">
    <property type="entry name" value="WD40_RLD"/>
    <property type="match status" value="1"/>
</dbReference>
<protein>
    <submittedName>
        <fullName evidence="10">Uncharacterized protein</fullName>
    </submittedName>
</protein>
<dbReference type="PROSITE" id="PS00625">
    <property type="entry name" value="RCC1_1"/>
    <property type="match status" value="1"/>
</dbReference>
<evidence type="ECO:0000256" key="5">
    <source>
        <dbReference type="SAM" id="MobiDB-lite"/>
    </source>
</evidence>
<dbReference type="Gene3D" id="3.50.50.60">
    <property type="entry name" value="FAD/NAD(P)-binding domain"/>
    <property type="match status" value="2"/>
</dbReference>
<evidence type="ECO:0000259" key="6">
    <source>
        <dbReference type="Pfam" id="PF00890"/>
    </source>
</evidence>
<feature type="repeat" description="RCC1" evidence="4">
    <location>
        <begin position="250"/>
        <end position="306"/>
    </location>
</feature>
<feature type="region of interest" description="Disordered" evidence="5">
    <location>
        <begin position="345"/>
        <end position="382"/>
    </location>
</feature>
<feature type="repeat" description="RCC1" evidence="4">
    <location>
        <begin position="198"/>
        <end position="249"/>
    </location>
</feature>